<dbReference type="Proteomes" id="UP000021053">
    <property type="component" value="Unassembled WGS sequence"/>
</dbReference>
<comment type="caution">
    <text evidence="2">The sequence shown here is derived from an EMBL/GenBank/DDBJ whole genome shotgun (WGS) entry which is preliminary data.</text>
</comment>
<organism evidence="2 3">
    <name type="scientific">Cryptosporangium arvum DSM 44712</name>
    <dbReference type="NCBI Taxonomy" id="927661"/>
    <lineage>
        <taxon>Bacteria</taxon>
        <taxon>Bacillati</taxon>
        <taxon>Actinomycetota</taxon>
        <taxon>Actinomycetes</taxon>
        <taxon>Cryptosporangiales</taxon>
        <taxon>Cryptosporangiaceae</taxon>
        <taxon>Cryptosporangium</taxon>
    </lineage>
</organism>
<feature type="region of interest" description="Disordered" evidence="1">
    <location>
        <begin position="133"/>
        <end position="176"/>
    </location>
</feature>
<dbReference type="AlphaFoldDB" id="A0A010ZMJ8"/>
<dbReference type="EMBL" id="JFBT01000001">
    <property type="protein sequence ID" value="EXG79899.1"/>
    <property type="molecule type" value="Genomic_DNA"/>
</dbReference>
<dbReference type="OrthoDB" id="4561843at2"/>
<dbReference type="PATRIC" id="fig|927661.3.peg.935"/>
<protein>
    <submittedName>
        <fullName evidence="2">Uncharacterized protein</fullName>
    </submittedName>
</protein>
<sequence>MSTVEASYGEATARRKVKSVPLAHLSVELGHLYHEDFDPEGPALARHFARVAPQLEAAKLLYAPPNGSRLRMSTCYLVDDYFTEFESPTVVIPALQQAAASAGLRIDYLAREAGCASADGVDLASLVERRLVPEPSADTDGSRPPVTQTGWLSNGRRSPVGGEAMGRVPRWGPPEENSARRHSIFVDVELWSEKDGDRTWSCPFLAAVWQLMRLGMLRFHGSPVAQPRSVDLNSVRDWDELPAVIQLNQKAQAFSAYQTFSVLSGRFLSVEHAVRVILEQVSVDDAVLTQIAERSEGEGFVLPAEIVRRINYFLDGSIAGDP</sequence>
<evidence type="ECO:0000256" key="1">
    <source>
        <dbReference type="SAM" id="MobiDB-lite"/>
    </source>
</evidence>
<feature type="compositionally biased region" description="Polar residues" evidence="1">
    <location>
        <begin position="145"/>
        <end position="156"/>
    </location>
</feature>
<evidence type="ECO:0000313" key="3">
    <source>
        <dbReference type="Proteomes" id="UP000021053"/>
    </source>
</evidence>
<dbReference type="RefSeq" id="WP_035848676.1">
    <property type="nucleotide sequence ID" value="NZ_KK073874.1"/>
</dbReference>
<proteinExistence type="predicted"/>
<gene>
    <name evidence="2" type="ORF">CryarDRAFT_0951</name>
</gene>
<name>A0A010ZMJ8_9ACTN</name>
<reference evidence="2 3" key="1">
    <citation type="submission" date="2013-07" db="EMBL/GenBank/DDBJ databases">
        <authorList>
            <consortium name="DOE Joint Genome Institute"/>
            <person name="Eisen J."/>
            <person name="Huntemann M."/>
            <person name="Han J."/>
            <person name="Chen A."/>
            <person name="Kyrpides N."/>
            <person name="Mavromatis K."/>
            <person name="Markowitz V."/>
            <person name="Palaniappan K."/>
            <person name="Ivanova N."/>
            <person name="Schaumberg A."/>
            <person name="Pati A."/>
            <person name="Liolios K."/>
            <person name="Nordberg H.P."/>
            <person name="Cantor M.N."/>
            <person name="Hua S.X."/>
            <person name="Woyke T."/>
        </authorList>
    </citation>
    <scope>NUCLEOTIDE SEQUENCE [LARGE SCALE GENOMIC DNA]</scope>
    <source>
        <strain evidence="2 3">DSM 44712</strain>
    </source>
</reference>
<accession>A0A010ZMJ8</accession>
<dbReference type="HOGENOM" id="CLU_876924_0_0_11"/>
<keyword evidence="3" id="KW-1185">Reference proteome</keyword>
<dbReference type="InterPro" id="IPR049747">
    <property type="entry name" value="SCO2522-like"/>
</dbReference>
<evidence type="ECO:0000313" key="2">
    <source>
        <dbReference type="EMBL" id="EXG79899.1"/>
    </source>
</evidence>
<dbReference type="NCBIfam" id="NF040566">
    <property type="entry name" value="SCO2522_fam"/>
    <property type="match status" value="1"/>
</dbReference>